<gene>
    <name evidence="1" type="ORF">BF93_12935</name>
</gene>
<dbReference type="HOGENOM" id="CLU_132619_1_0_11"/>
<comment type="caution">
    <text evidence="1">The sequence shown here is derived from an EMBL/GenBank/DDBJ whole genome shotgun (WGS) entry which is preliminary data.</text>
</comment>
<dbReference type="InterPro" id="IPR023393">
    <property type="entry name" value="START-like_dom_sf"/>
</dbReference>
<evidence type="ECO:0000313" key="1">
    <source>
        <dbReference type="EMBL" id="EWS79586.1"/>
    </source>
</evidence>
<dbReference type="STRING" id="396014.BF93_12935"/>
<dbReference type="AlphaFoldDB" id="Z9JP80"/>
<dbReference type="Proteomes" id="UP000023067">
    <property type="component" value="Unassembled WGS sequence"/>
</dbReference>
<dbReference type="EMBL" id="JDYK01000031">
    <property type="protein sequence ID" value="EWS79586.1"/>
    <property type="molecule type" value="Genomic_DNA"/>
</dbReference>
<dbReference type="Pfam" id="PF10604">
    <property type="entry name" value="Polyketide_cyc2"/>
    <property type="match status" value="1"/>
</dbReference>
<dbReference type="eggNOG" id="COG3832">
    <property type="taxonomic scope" value="Bacteria"/>
</dbReference>
<dbReference type="OrthoDB" id="4773254at2"/>
<organism evidence="1 2">
    <name type="scientific">Brachybacterium phenoliresistens</name>
    <dbReference type="NCBI Taxonomy" id="396014"/>
    <lineage>
        <taxon>Bacteria</taxon>
        <taxon>Bacillati</taxon>
        <taxon>Actinomycetota</taxon>
        <taxon>Actinomycetes</taxon>
        <taxon>Micrococcales</taxon>
        <taxon>Dermabacteraceae</taxon>
        <taxon>Brachybacterium</taxon>
    </lineage>
</organism>
<reference evidence="1 2" key="1">
    <citation type="submission" date="2014-02" db="EMBL/GenBank/DDBJ databases">
        <title>Genome sequence of Brachybacterium phenoliresistens strain W13A50.</title>
        <authorList>
            <person name="Wang X."/>
        </authorList>
    </citation>
    <scope>NUCLEOTIDE SEQUENCE [LARGE SCALE GENOMIC DNA]</scope>
    <source>
        <strain evidence="1 2">W13A50</strain>
    </source>
</reference>
<accession>Z9JP80</accession>
<dbReference type="Gene3D" id="3.30.530.20">
    <property type="match status" value="1"/>
</dbReference>
<name>Z9JP80_9MICO</name>
<proteinExistence type="predicted"/>
<sequence length="154" mass="16698">MTTTPQLRLTQPIDADPAAVWAVLTDIGAAASTLSGVDAVEVLTEGPYAVGTTWRETRSMLGMRATEEMEVIEADEPRSTVVVARSGDVLYRTQFRLEPTERGTDLTMTFGAAMPERRGLRRYLGAALSSLGLRAAQKAMEKDLQDIAIAAARR</sequence>
<keyword evidence="2" id="KW-1185">Reference proteome</keyword>
<dbReference type="InterPro" id="IPR019587">
    <property type="entry name" value="Polyketide_cyclase/dehydratase"/>
</dbReference>
<dbReference type="RefSeq" id="WP_038374625.1">
    <property type="nucleotide sequence ID" value="NZ_KK070013.1"/>
</dbReference>
<dbReference type="PATRIC" id="fig|396014.3.peg.3628"/>
<evidence type="ECO:0000313" key="2">
    <source>
        <dbReference type="Proteomes" id="UP000023067"/>
    </source>
</evidence>
<protein>
    <submittedName>
        <fullName evidence="1">Carbon monoxide dehydrogenase</fullName>
    </submittedName>
</protein>
<dbReference type="SUPFAM" id="SSF55961">
    <property type="entry name" value="Bet v1-like"/>
    <property type="match status" value="1"/>
</dbReference>